<dbReference type="Gene3D" id="3.90.75.10">
    <property type="entry name" value="Homing Intron 3 (I-ppo) Encoded Endonuclease, Chain A"/>
    <property type="match status" value="1"/>
</dbReference>
<feature type="region of interest" description="Disordered" evidence="1">
    <location>
        <begin position="1"/>
        <end position="30"/>
    </location>
</feature>
<dbReference type="GO" id="GO:0004519">
    <property type="term" value="F:endonuclease activity"/>
    <property type="evidence" value="ECO:0007669"/>
    <property type="project" value="InterPro"/>
</dbReference>
<dbReference type="Proteomes" id="UP000254866">
    <property type="component" value="Unassembled WGS sequence"/>
</dbReference>
<gene>
    <name evidence="3" type="ORF">BP5553_04387</name>
</gene>
<evidence type="ECO:0000313" key="3">
    <source>
        <dbReference type="EMBL" id="RDL36954.1"/>
    </source>
</evidence>
<dbReference type="InterPro" id="IPR008704">
    <property type="entry name" value="Endonuclease_Zinc-binding_loop"/>
</dbReference>
<organism evidence="3 4">
    <name type="scientific">Venustampulla echinocandica</name>
    <dbReference type="NCBI Taxonomy" id="2656787"/>
    <lineage>
        <taxon>Eukaryota</taxon>
        <taxon>Fungi</taxon>
        <taxon>Dikarya</taxon>
        <taxon>Ascomycota</taxon>
        <taxon>Pezizomycotina</taxon>
        <taxon>Leotiomycetes</taxon>
        <taxon>Helotiales</taxon>
        <taxon>Pleuroascaceae</taxon>
        <taxon>Venustampulla</taxon>
    </lineage>
</organism>
<keyword evidence="4" id="KW-1185">Reference proteome</keyword>
<reference evidence="3 4" key="1">
    <citation type="journal article" date="2018" name="IMA Fungus">
        <title>IMA Genome-F 9: Draft genome sequence of Annulohypoxylon stygium, Aspergillus mulundensis, Berkeleyomyces basicola (syn. Thielaviopsis basicola), Ceratocystis smalleyi, two Cercospora beticola strains, Coleophoma cylindrospora, Fusarium fracticaudum, Phialophora cf. hyalina, and Morchella septimelata.</title>
        <authorList>
            <person name="Wingfield B.D."/>
            <person name="Bills G.F."/>
            <person name="Dong Y."/>
            <person name="Huang W."/>
            <person name="Nel W.J."/>
            <person name="Swalarsk-Parry B.S."/>
            <person name="Vaghefi N."/>
            <person name="Wilken P.M."/>
            <person name="An Z."/>
            <person name="de Beer Z.W."/>
            <person name="De Vos L."/>
            <person name="Chen L."/>
            <person name="Duong T.A."/>
            <person name="Gao Y."/>
            <person name="Hammerbacher A."/>
            <person name="Kikkert J.R."/>
            <person name="Li Y."/>
            <person name="Li H."/>
            <person name="Li K."/>
            <person name="Li Q."/>
            <person name="Liu X."/>
            <person name="Ma X."/>
            <person name="Naidoo K."/>
            <person name="Pethybridge S.J."/>
            <person name="Sun J."/>
            <person name="Steenkamp E.T."/>
            <person name="van der Nest M.A."/>
            <person name="van Wyk S."/>
            <person name="Wingfield M.J."/>
            <person name="Xiong C."/>
            <person name="Yue Q."/>
            <person name="Zhang X."/>
        </authorList>
    </citation>
    <scope>NUCLEOTIDE SEQUENCE [LARGE SCALE GENOMIC DNA]</scope>
    <source>
        <strain evidence="3 4">BP 5553</strain>
    </source>
</reference>
<dbReference type="OrthoDB" id="5386048at2759"/>
<dbReference type="Pfam" id="PF05551">
    <property type="entry name" value="zf-His_Me_endon"/>
    <property type="match status" value="1"/>
</dbReference>
<dbReference type="InterPro" id="IPR044930">
    <property type="entry name" value="Homing_endonuclease_His-Me"/>
</dbReference>
<dbReference type="AlphaFoldDB" id="A0A370TN60"/>
<feature type="domain" description="Zinc-binding loop region of homing endonuclease" evidence="2">
    <location>
        <begin position="87"/>
        <end position="178"/>
    </location>
</feature>
<sequence>MSGSNSGPSASGPSASVYIGGRKRKHSSVEVVAQKKISKTASEAKDITREMAITSLQKLVSGYTPPLQGVLGYQPTARGWGPALGNSCGCQLAQKSPNHPHGYIQITVDRPKRARSANGTTVEDWAQQSAHRLVVLAYKSQNEIDLLLDNSYHASHLCGNPNCISPSHICVESRSTNEPGKPVNKTYFSPKL</sequence>
<dbReference type="EMBL" id="NPIC01000003">
    <property type="protein sequence ID" value="RDL36954.1"/>
    <property type="molecule type" value="Genomic_DNA"/>
</dbReference>
<protein>
    <recommendedName>
        <fullName evidence="2">Zinc-binding loop region of homing endonuclease domain-containing protein</fullName>
    </recommendedName>
</protein>
<accession>A0A370TN60</accession>
<feature type="compositionally biased region" description="Low complexity" evidence="1">
    <location>
        <begin position="1"/>
        <end position="16"/>
    </location>
</feature>
<dbReference type="InterPro" id="IPR044925">
    <property type="entry name" value="His-Me_finger_sf"/>
</dbReference>
<evidence type="ECO:0000313" key="4">
    <source>
        <dbReference type="Proteomes" id="UP000254866"/>
    </source>
</evidence>
<dbReference type="RefSeq" id="XP_031869610.1">
    <property type="nucleotide sequence ID" value="XM_032013010.1"/>
</dbReference>
<proteinExistence type="predicted"/>
<name>A0A370TN60_9HELO</name>
<dbReference type="GeneID" id="43597236"/>
<evidence type="ECO:0000256" key="1">
    <source>
        <dbReference type="SAM" id="MobiDB-lite"/>
    </source>
</evidence>
<evidence type="ECO:0000259" key="2">
    <source>
        <dbReference type="Pfam" id="PF05551"/>
    </source>
</evidence>
<dbReference type="SUPFAM" id="SSF54060">
    <property type="entry name" value="His-Me finger endonucleases"/>
    <property type="match status" value="1"/>
</dbReference>
<comment type="caution">
    <text evidence="3">The sequence shown here is derived from an EMBL/GenBank/DDBJ whole genome shotgun (WGS) entry which is preliminary data.</text>
</comment>